<proteinExistence type="predicted"/>
<organism evidence="1 2">
    <name type="scientific">Blastococcus aggregatus</name>
    <dbReference type="NCBI Taxonomy" id="38502"/>
    <lineage>
        <taxon>Bacteria</taxon>
        <taxon>Bacillati</taxon>
        <taxon>Actinomycetota</taxon>
        <taxon>Actinomycetes</taxon>
        <taxon>Geodermatophilales</taxon>
        <taxon>Geodermatophilaceae</taxon>
        <taxon>Blastococcus</taxon>
    </lineage>
</organism>
<evidence type="ECO:0000313" key="2">
    <source>
        <dbReference type="Proteomes" id="UP000219435"/>
    </source>
</evidence>
<dbReference type="EMBL" id="OBQI01000001">
    <property type="protein sequence ID" value="SOC47258.1"/>
    <property type="molecule type" value="Genomic_DNA"/>
</dbReference>
<gene>
    <name evidence="1" type="ORF">SAMN05660748_0717</name>
</gene>
<dbReference type="Proteomes" id="UP000219435">
    <property type="component" value="Unassembled WGS sequence"/>
</dbReference>
<reference evidence="2" key="1">
    <citation type="submission" date="2017-08" db="EMBL/GenBank/DDBJ databases">
        <authorList>
            <person name="Varghese N."/>
            <person name="Submissions S."/>
        </authorList>
    </citation>
    <scope>NUCLEOTIDE SEQUENCE [LARGE SCALE GENOMIC DNA]</scope>
    <source>
        <strain evidence="2">DSM 4725</strain>
    </source>
</reference>
<sequence length="91" mass="9956">MTTSHDEGADRRETGRSAWIVGADGFGTQMWSGEPVEMPTGRLHAVDGAGFLLGRAVCLVPVVLLDPADWRWPDDAGDEWPLCWICCALTR</sequence>
<evidence type="ECO:0000313" key="1">
    <source>
        <dbReference type="EMBL" id="SOC47258.1"/>
    </source>
</evidence>
<keyword evidence="2" id="KW-1185">Reference proteome</keyword>
<dbReference type="AlphaFoldDB" id="A0A285V0W8"/>
<protein>
    <submittedName>
        <fullName evidence="1">Uncharacterized protein</fullName>
    </submittedName>
</protein>
<accession>A0A285V0W8</accession>
<dbReference type="RefSeq" id="WP_245852365.1">
    <property type="nucleotide sequence ID" value="NZ_OBQI01000001.1"/>
</dbReference>
<name>A0A285V0W8_9ACTN</name>